<dbReference type="PATRIC" id="fig|29540.5.peg.1071"/>
<reference evidence="2 3" key="1">
    <citation type="journal article" date="2014" name="PLoS Genet.">
        <title>Phylogenetically driven sequencing of extremely halophilic archaea reveals strategies for static and dynamic osmo-response.</title>
        <authorList>
            <person name="Becker E.A."/>
            <person name="Seitzer P.M."/>
            <person name="Tritt A."/>
            <person name="Larsen D."/>
            <person name="Krusor M."/>
            <person name="Yao A.I."/>
            <person name="Wu D."/>
            <person name="Madern D."/>
            <person name="Eisen J.A."/>
            <person name="Darling A.E."/>
            <person name="Facciotti M.T."/>
        </authorList>
    </citation>
    <scope>NUCLEOTIDE SEQUENCE [LARGE SCALE GENOMIC DNA]</scope>
    <source>
        <strain evidence="2 3">DSM 12278</strain>
    </source>
</reference>
<comment type="caution">
    <text evidence="2">The sequence shown here is derived from an EMBL/GenBank/DDBJ whole genome shotgun (WGS) entry which is preliminary data.</text>
</comment>
<feature type="compositionally biased region" description="Basic residues" evidence="1">
    <location>
        <begin position="11"/>
        <end position="22"/>
    </location>
</feature>
<evidence type="ECO:0000313" key="2">
    <source>
        <dbReference type="EMBL" id="ELZ03382.1"/>
    </source>
</evidence>
<feature type="region of interest" description="Disordered" evidence="1">
    <location>
        <begin position="1"/>
        <end position="33"/>
    </location>
</feature>
<dbReference type="STRING" id="29540.C481_05285"/>
<feature type="compositionally biased region" description="Basic and acidic residues" evidence="1">
    <location>
        <begin position="1"/>
        <end position="10"/>
    </location>
</feature>
<dbReference type="EMBL" id="AOIO01000017">
    <property type="protein sequence ID" value="ELZ03382.1"/>
    <property type="molecule type" value="Genomic_DNA"/>
</dbReference>
<accession>M0AYH9</accession>
<organism evidence="2 3">
    <name type="scientific">Natrialba asiatica (strain ATCC 700177 / DSM 12278 / JCM 9576 / FERM P-10747 / NBRC 102637 / 172P1)</name>
    <dbReference type="NCBI Taxonomy" id="29540"/>
    <lineage>
        <taxon>Archaea</taxon>
        <taxon>Methanobacteriati</taxon>
        <taxon>Methanobacteriota</taxon>
        <taxon>Stenosarchaea group</taxon>
        <taxon>Halobacteria</taxon>
        <taxon>Halobacteriales</taxon>
        <taxon>Natrialbaceae</taxon>
        <taxon>Natrialba</taxon>
    </lineage>
</organism>
<protein>
    <submittedName>
        <fullName evidence="2">Uncharacterized protein</fullName>
    </submittedName>
</protein>
<proteinExistence type="predicted"/>
<sequence>MSAGVRDDHHDRHRNHRHHRPTRPAIATREHVPNAASELDLNSNANAGCALTVDNVMDGDSTTRRSIEPT</sequence>
<dbReference type="Proteomes" id="UP000011554">
    <property type="component" value="Unassembled WGS sequence"/>
</dbReference>
<evidence type="ECO:0000256" key="1">
    <source>
        <dbReference type="SAM" id="MobiDB-lite"/>
    </source>
</evidence>
<keyword evidence="3" id="KW-1185">Reference proteome</keyword>
<dbReference type="AlphaFoldDB" id="M0AYH9"/>
<name>M0AYH9_NATA1</name>
<evidence type="ECO:0000313" key="3">
    <source>
        <dbReference type="Proteomes" id="UP000011554"/>
    </source>
</evidence>
<gene>
    <name evidence="2" type="ORF">C481_05285</name>
</gene>